<comment type="caution">
    <text evidence="2">The sequence shown here is derived from an EMBL/GenBank/DDBJ whole genome shotgun (WGS) entry which is preliminary data.</text>
</comment>
<gene>
    <name evidence="2" type="ORF">PGT21_021165</name>
</gene>
<dbReference type="Proteomes" id="UP000324748">
    <property type="component" value="Unassembled WGS sequence"/>
</dbReference>
<dbReference type="OrthoDB" id="2508169at2759"/>
<evidence type="ECO:0000259" key="1">
    <source>
        <dbReference type="Pfam" id="PF20515"/>
    </source>
</evidence>
<protein>
    <recommendedName>
        <fullName evidence="1">Tet-like 2OG-Fe(II) oxygenase domain-containing protein</fullName>
    </recommendedName>
</protein>
<name>A0A5B0MLW5_PUCGR</name>
<dbReference type="Pfam" id="PF20515">
    <property type="entry name" value="2OG-FeII_Oxy_6"/>
    <property type="match status" value="1"/>
</dbReference>
<sequence length="360" mass="40417">MIMEAQRPKIRNILKSNARRRRRAADRQSEVALEIDASSYVGERVIWSRRRFKKCHLYPAIRDERKRTPRHPTVHEVEYAQKMGLDSASSLTGRLSSETPHTVMKQFVYPVGPSRTWGVGWRKSMSSVELFGQYVKSAAIKRAPKKYSKLVSRSRKVANILGQMFKDLGGLAFDSNHQMMQQNGIPSFGSSEFGQPLQSYDCAPHITFTSHGFFNAPHVDSGDASQWAFALFVPTHVVDGTLASVNDGYSVTGGGFVFPDHDCCIDFDQGSVVKLIWAANKVKHCTLPATESSKFTRMALSMQIPTKSSSTCSAIRSGLIYLRNSYRNKKNTYIGGHRVIMNQLKYDEAEFDGSNKTRLS</sequence>
<accession>A0A5B0MLW5</accession>
<dbReference type="InterPro" id="IPR046798">
    <property type="entry name" value="2OG-FeII_Oxy_6"/>
</dbReference>
<evidence type="ECO:0000313" key="2">
    <source>
        <dbReference type="EMBL" id="KAA1076830.1"/>
    </source>
</evidence>
<dbReference type="AlphaFoldDB" id="A0A5B0MLW5"/>
<feature type="domain" description="Tet-like 2OG-Fe(II) oxygenase" evidence="1">
    <location>
        <begin position="105"/>
        <end position="289"/>
    </location>
</feature>
<reference evidence="2 3" key="1">
    <citation type="submission" date="2019-05" db="EMBL/GenBank/DDBJ databases">
        <title>Emergence of the Ug99 lineage of the wheat stem rust pathogen through somatic hybridization.</title>
        <authorList>
            <person name="Li F."/>
            <person name="Upadhyaya N.M."/>
            <person name="Sperschneider J."/>
            <person name="Matny O."/>
            <person name="Nguyen-Phuc H."/>
            <person name="Mago R."/>
            <person name="Raley C."/>
            <person name="Miller M.E."/>
            <person name="Silverstein K.A.T."/>
            <person name="Henningsen E."/>
            <person name="Hirsch C.D."/>
            <person name="Visser B."/>
            <person name="Pretorius Z.A."/>
            <person name="Steffenson B.J."/>
            <person name="Schwessinger B."/>
            <person name="Dodds P.N."/>
            <person name="Figueroa M."/>
        </authorList>
    </citation>
    <scope>NUCLEOTIDE SEQUENCE [LARGE SCALE GENOMIC DNA]</scope>
    <source>
        <strain evidence="2">21-0</strain>
    </source>
</reference>
<evidence type="ECO:0000313" key="3">
    <source>
        <dbReference type="Proteomes" id="UP000324748"/>
    </source>
</evidence>
<organism evidence="2 3">
    <name type="scientific">Puccinia graminis f. sp. tritici</name>
    <dbReference type="NCBI Taxonomy" id="56615"/>
    <lineage>
        <taxon>Eukaryota</taxon>
        <taxon>Fungi</taxon>
        <taxon>Dikarya</taxon>
        <taxon>Basidiomycota</taxon>
        <taxon>Pucciniomycotina</taxon>
        <taxon>Pucciniomycetes</taxon>
        <taxon>Pucciniales</taxon>
        <taxon>Pucciniaceae</taxon>
        <taxon>Puccinia</taxon>
    </lineage>
</organism>
<dbReference type="EMBL" id="VSWC01000145">
    <property type="protein sequence ID" value="KAA1076830.1"/>
    <property type="molecule type" value="Genomic_DNA"/>
</dbReference>
<keyword evidence="3" id="KW-1185">Reference proteome</keyword>
<proteinExistence type="predicted"/>